<dbReference type="RefSeq" id="WP_157587417.1">
    <property type="nucleotide sequence ID" value="NZ_WPIN01000008.1"/>
</dbReference>
<sequence>MKNSISILLLLGVVLSCKKRKPESTPFSIQSFDRIQEVVGTIVMIQGISFGLILLKLSSSLRWNGNHAD</sequence>
<dbReference type="PROSITE" id="PS51257">
    <property type="entry name" value="PROKAR_LIPOPROTEIN"/>
    <property type="match status" value="1"/>
</dbReference>
<accession>A0A7K1SFX1</accession>
<reference evidence="1 2" key="1">
    <citation type="submission" date="2019-12" db="EMBL/GenBank/DDBJ databases">
        <title>Spirosoma sp. HMF4905 genome sequencing and assembly.</title>
        <authorList>
            <person name="Kang H."/>
            <person name="Cha I."/>
            <person name="Kim H."/>
            <person name="Joh K."/>
        </authorList>
    </citation>
    <scope>NUCLEOTIDE SEQUENCE [LARGE SCALE GENOMIC DNA]</scope>
    <source>
        <strain evidence="1 2">HMF4905</strain>
    </source>
</reference>
<proteinExistence type="predicted"/>
<dbReference type="AlphaFoldDB" id="A0A7K1SFX1"/>
<comment type="caution">
    <text evidence="1">The sequence shown here is derived from an EMBL/GenBank/DDBJ whole genome shotgun (WGS) entry which is preliminary data.</text>
</comment>
<dbReference type="Proteomes" id="UP000436006">
    <property type="component" value="Unassembled WGS sequence"/>
</dbReference>
<gene>
    <name evidence="1" type="ORF">GO755_21860</name>
</gene>
<evidence type="ECO:0000313" key="1">
    <source>
        <dbReference type="EMBL" id="MVM32702.1"/>
    </source>
</evidence>
<dbReference type="EMBL" id="WPIN01000008">
    <property type="protein sequence ID" value="MVM32702.1"/>
    <property type="molecule type" value="Genomic_DNA"/>
</dbReference>
<protein>
    <submittedName>
        <fullName evidence="1">Uncharacterized protein</fullName>
    </submittedName>
</protein>
<keyword evidence="2" id="KW-1185">Reference proteome</keyword>
<evidence type="ECO:0000313" key="2">
    <source>
        <dbReference type="Proteomes" id="UP000436006"/>
    </source>
</evidence>
<organism evidence="1 2">
    <name type="scientific">Spirosoma arboris</name>
    <dbReference type="NCBI Taxonomy" id="2682092"/>
    <lineage>
        <taxon>Bacteria</taxon>
        <taxon>Pseudomonadati</taxon>
        <taxon>Bacteroidota</taxon>
        <taxon>Cytophagia</taxon>
        <taxon>Cytophagales</taxon>
        <taxon>Cytophagaceae</taxon>
        <taxon>Spirosoma</taxon>
    </lineage>
</organism>
<name>A0A7K1SFX1_9BACT</name>